<dbReference type="OrthoDB" id="9795789at2"/>
<reference evidence="6 7" key="1">
    <citation type="submission" date="2016-10" db="EMBL/GenBank/DDBJ databases">
        <authorList>
            <person name="de Groot N.N."/>
        </authorList>
    </citation>
    <scope>NUCLEOTIDE SEQUENCE [LARGE SCALE GENOMIC DNA]</scope>
    <source>
        <strain evidence="6 7">CGMCC 1.9157</strain>
    </source>
</reference>
<dbReference type="Proteomes" id="UP000199236">
    <property type="component" value="Unassembled WGS sequence"/>
</dbReference>
<dbReference type="STRING" id="655353.SAMN04488056_11853"/>
<evidence type="ECO:0000313" key="6">
    <source>
        <dbReference type="EMBL" id="SFP01833.1"/>
    </source>
</evidence>
<evidence type="ECO:0000313" key="7">
    <source>
        <dbReference type="Proteomes" id="UP000199236"/>
    </source>
</evidence>
<dbReference type="Pfam" id="PF00294">
    <property type="entry name" value="PfkB"/>
    <property type="match status" value="1"/>
</dbReference>
<evidence type="ECO:0000256" key="3">
    <source>
        <dbReference type="ARBA" id="ARBA00022777"/>
    </source>
</evidence>
<gene>
    <name evidence="6" type="ORF">SAMN04488056_11853</name>
</gene>
<protein>
    <submittedName>
        <fullName evidence="6">Sulfofructose kinase</fullName>
    </submittedName>
</protein>
<dbReference type="PRINTS" id="PR00990">
    <property type="entry name" value="RIBOKINASE"/>
</dbReference>
<dbReference type="RefSeq" id="WP_090075411.1">
    <property type="nucleotide sequence ID" value="NZ_FOVR01000018.1"/>
</dbReference>
<dbReference type="EMBL" id="FOVR01000018">
    <property type="protein sequence ID" value="SFP01833.1"/>
    <property type="molecule type" value="Genomic_DNA"/>
</dbReference>
<dbReference type="InterPro" id="IPR002173">
    <property type="entry name" value="Carboh/pur_kinase_PfkB_CS"/>
</dbReference>
<proteinExistence type="inferred from homology"/>
<comment type="similarity">
    <text evidence="1 4">Belongs to the carbohydrate kinase PfkB family.</text>
</comment>
<keyword evidence="3 4" id="KW-0418">Kinase</keyword>
<dbReference type="InterPro" id="IPR002139">
    <property type="entry name" value="Ribo/fructo_kinase"/>
</dbReference>
<keyword evidence="2 4" id="KW-0808">Transferase</keyword>
<dbReference type="PANTHER" id="PTHR10584">
    <property type="entry name" value="SUGAR KINASE"/>
    <property type="match status" value="1"/>
</dbReference>
<dbReference type="Gene3D" id="3.40.1190.20">
    <property type="match status" value="1"/>
</dbReference>
<dbReference type="GO" id="GO:0016301">
    <property type="term" value="F:kinase activity"/>
    <property type="evidence" value="ECO:0007669"/>
    <property type="project" value="UniProtKB-KW"/>
</dbReference>
<evidence type="ECO:0000259" key="5">
    <source>
        <dbReference type="Pfam" id="PF00294"/>
    </source>
</evidence>
<dbReference type="InterPro" id="IPR029056">
    <property type="entry name" value="Ribokinase-like"/>
</dbReference>
<dbReference type="InterPro" id="IPR011611">
    <property type="entry name" value="PfkB_dom"/>
</dbReference>
<dbReference type="PROSITE" id="PS00584">
    <property type="entry name" value="PFKB_KINASES_2"/>
    <property type="match status" value="1"/>
</dbReference>
<evidence type="ECO:0000256" key="2">
    <source>
        <dbReference type="ARBA" id="ARBA00022679"/>
    </source>
</evidence>
<sequence length="297" mass="31759">MTVACVGITVLDRVFRVEKLPSNGGKFVAKDYFEIGGGPAATAAVAVARLGLPVEFLGRVGSDDVAQAIIREFDHYGVGHRFTREVQDATSSFSAILVDDEGERMIINYQDETLSTDPTWMQTVDFAKFQAVLCDVRWHDGAAYALKMAKNASVPSVLDADVTPQDISDLVGLADHVAFSEPGLAKFAQTDDLLSGLRLAQTRTDGKVYVTAGANGCYWLEDGDIRHASGFKVDVLDTTGAGDVFHGAFAFALAKSMETSQTVRFASAVAALKCTKYGGREGIPDLETVNAFLAASQ</sequence>
<feature type="domain" description="Carbohydrate kinase PfkB" evidence="5">
    <location>
        <begin position="3"/>
        <end position="285"/>
    </location>
</feature>
<evidence type="ECO:0000256" key="4">
    <source>
        <dbReference type="RuleBase" id="RU003704"/>
    </source>
</evidence>
<keyword evidence="7" id="KW-1185">Reference proteome</keyword>
<name>A0A1I5LXC8_9HYPH</name>
<dbReference type="PANTHER" id="PTHR10584:SF157">
    <property type="entry name" value="SULFOFRUCTOSE KINASE"/>
    <property type="match status" value="1"/>
</dbReference>
<dbReference type="GO" id="GO:0005829">
    <property type="term" value="C:cytosol"/>
    <property type="evidence" value="ECO:0007669"/>
    <property type="project" value="TreeGrafter"/>
</dbReference>
<dbReference type="GO" id="GO:0006796">
    <property type="term" value="P:phosphate-containing compound metabolic process"/>
    <property type="evidence" value="ECO:0007669"/>
    <property type="project" value="UniProtKB-ARBA"/>
</dbReference>
<evidence type="ECO:0000256" key="1">
    <source>
        <dbReference type="ARBA" id="ARBA00010688"/>
    </source>
</evidence>
<accession>A0A1I5LXC8</accession>
<dbReference type="AlphaFoldDB" id="A0A1I5LXC8"/>
<dbReference type="SUPFAM" id="SSF53613">
    <property type="entry name" value="Ribokinase-like"/>
    <property type="match status" value="1"/>
</dbReference>
<organism evidence="6 7">
    <name type="scientific">Cohaesibacter marisflavi</name>
    <dbReference type="NCBI Taxonomy" id="655353"/>
    <lineage>
        <taxon>Bacteria</taxon>
        <taxon>Pseudomonadati</taxon>
        <taxon>Pseudomonadota</taxon>
        <taxon>Alphaproteobacteria</taxon>
        <taxon>Hyphomicrobiales</taxon>
        <taxon>Cohaesibacteraceae</taxon>
    </lineage>
</organism>